<name>A0A3D5NC09_9PROT</name>
<dbReference type="Proteomes" id="UP000264179">
    <property type="component" value="Unassembled WGS sequence"/>
</dbReference>
<reference evidence="1 2" key="1">
    <citation type="journal article" date="2018" name="Nat. Biotechnol.">
        <title>A standardized bacterial taxonomy based on genome phylogeny substantially revises the tree of life.</title>
        <authorList>
            <person name="Parks D.H."/>
            <person name="Chuvochina M."/>
            <person name="Waite D.W."/>
            <person name="Rinke C."/>
            <person name="Skarshewski A."/>
            <person name="Chaumeil P.A."/>
            <person name="Hugenholtz P."/>
        </authorList>
    </citation>
    <scope>NUCLEOTIDE SEQUENCE [LARGE SCALE GENOMIC DNA]</scope>
    <source>
        <strain evidence="1">UBA9881</strain>
    </source>
</reference>
<protein>
    <submittedName>
        <fullName evidence="1">Hemolysin expression modulating protein</fullName>
    </submittedName>
</protein>
<dbReference type="InterPro" id="IPR011049">
    <property type="entry name" value="Serralysin-like_metalloprot_C"/>
</dbReference>
<dbReference type="InterPro" id="IPR001343">
    <property type="entry name" value="Hemolysn_Ca-bd"/>
</dbReference>
<gene>
    <name evidence="1" type="ORF">DHR80_17515</name>
</gene>
<sequence>EGNDVLLGGSGDDVLEGGAGDDILSGGSGGDTFVFSGGGGNDVVLDFQAGEDMLSISSNINDTGIEGADDVAARATQVGANTVIDLGNGDSITLNNVDAEDVQDDPDSFFSVQ</sequence>
<dbReference type="GO" id="GO:0005509">
    <property type="term" value="F:calcium ion binding"/>
    <property type="evidence" value="ECO:0007669"/>
    <property type="project" value="InterPro"/>
</dbReference>
<dbReference type="Pfam" id="PF00353">
    <property type="entry name" value="HemolysinCabind"/>
    <property type="match status" value="2"/>
</dbReference>
<accession>A0A3D5NC09</accession>
<proteinExistence type="predicted"/>
<dbReference type="EMBL" id="DPOP01000139">
    <property type="protein sequence ID" value="HCW68959.1"/>
    <property type="molecule type" value="Genomic_DNA"/>
</dbReference>
<dbReference type="Gene3D" id="2.150.10.10">
    <property type="entry name" value="Serralysin-like metalloprotease, C-terminal"/>
    <property type="match status" value="1"/>
</dbReference>
<organism evidence="1 2">
    <name type="scientific">Thalassospira lucentensis</name>
    <dbReference type="NCBI Taxonomy" id="168935"/>
    <lineage>
        <taxon>Bacteria</taxon>
        <taxon>Pseudomonadati</taxon>
        <taxon>Pseudomonadota</taxon>
        <taxon>Alphaproteobacteria</taxon>
        <taxon>Rhodospirillales</taxon>
        <taxon>Thalassospiraceae</taxon>
        <taxon>Thalassospira</taxon>
    </lineage>
</organism>
<dbReference type="STRING" id="168935.AUP42_12515"/>
<dbReference type="SUPFAM" id="SSF51120">
    <property type="entry name" value="beta-Roll"/>
    <property type="match status" value="1"/>
</dbReference>
<evidence type="ECO:0000313" key="1">
    <source>
        <dbReference type="EMBL" id="HCW68959.1"/>
    </source>
</evidence>
<evidence type="ECO:0000313" key="2">
    <source>
        <dbReference type="Proteomes" id="UP000264179"/>
    </source>
</evidence>
<dbReference type="AlphaFoldDB" id="A0A3D5NC09"/>
<dbReference type="PRINTS" id="PR00313">
    <property type="entry name" value="CABNDNGRPT"/>
</dbReference>
<dbReference type="PROSITE" id="PS00330">
    <property type="entry name" value="HEMOLYSIN_CALCIUM"/>
    <property type="match status" value="2"/>
</dbReference>
<comment type="caution">
    <text evidence="1">The sequence shown here is derived from an EMBL/GenBank/DDBJ whole genome shotgun (WGS) entry which is preliminary data.</text>
</comment>
<feature type="non-terminal residue" evidence="1">
    <location>
        <position position="1"/>
    </location>
</feature>
<dbReference type="InterPro" id="IPR018511">
    <property type="entry name" value="Hemolysin-typ_Ca-bd_CS"/>
</dbReference>